<name>A0A9X2KHG6_9MICC</name>
<dbReference type="EMBL" id="JANAFB010000006">
    <property type="protein sequence ID" value="MCP3425153.1"/>
    <property type="molecule type" value="Genomic_DNA"/>
</dbReference>
<gene>
    <name evidence="1" type="ORF">NBM05_03700</name>
</gene>
<dbReference type="Proteomes" id="UP001139502">
    <property type="component" value="Unassembled WGS sequence"/>
</dbReference>
<comment type="caution">
    <text evidence="1">The sequence shown here is derived from an EMBL/GenBank/DDBJ whole genome shotgun (WGS) entry which is preliminary data.</text>
</comment>
<reference evidence="1" key="1">
    <citation type="submission" date="2022-06" db="EMBL/GenBank/DDBJ databases">
        <title>Rothia sp. isolated from sandalwood seedling.</title>
        <authorList>
            <person name="Tuikhar N."/>
            <person name="Kirdat K."/>
            <person name="Thorat V."/>
            <person name="Swetha P."/>
            <person name="Padma S."/>
            <person name="Sundararaj R."/>
            <person name="Yadav A."/>
        </authorList>
    </citation>
    <scope>NUCLEOTIDE SEQUENCE</scope>
    <source>
        <strain evidence="1">AR01</strain>
    </source>
</reference>
<evidence type="ECO:0000313" key="2">
    <source>
        <dbReference type="Proteomes" id="UP001139502"/>
    </source>
</evidence>
<dbReference type="AlphaFoldDB" id="A0A9X2KHG6"/>
<organism evidence="1 2">
    <name type="scientific">Rothia santali</name>
    <dbReference type="NCBI Taxonomy" id="2949643"/>
    <lineage>
        <taxon>Bacteria</taxon>
        <taxon>Bacillati</taxon>
        <taxon>Actinomycetota</taxon>
        <taxon>Actinomycetes</taxon>
        <taxon>Micrococcales</taxon>
        <taxon>Micrococcaceae</taxon>
        <taxon>Rothia</taxon>
    </lineage>
</organism>
<keyword evidence="2" id="KW-1185">Reference proteome</keyword>
<evidence type="ECO:0000313" key="1">
    <source>
        <dbReference type="EMBL" id="MCP3425153.1"/>
    </source>
</evidence>
<proteinExistence type="predicted"/>
<protein>
    <submittedName>
        <fullName evidence="1">Uncharacterized protein</fullName>
    </submittedName>
</protein>
<dbReference type="RefSeq" id="WP_254165203.1">
    <property type="nucleotide sequence ID" value="NZ_JANAFB010000006.1"/>
</dbReference>
<accession>A0A9X2KHG6</accession>
<sequence>MTETYPTVLDHDQSGCPASADDHHLIDWSPAPYATKTHSAGTCLYCRLAFITRKVST</sequence>